<evidence type="ECO:0000313" key="2">
    <source>
        <dbReference type="Proteomes" id="UP001320148"/>
    </source>
</evidence>
<dbReference type="Gene3D" id="1.10.10.1100">
    <property type="entry name" value="BFD-like [2Fe-2S]-binding domain"/>
    <property type="match status" value="1"/>
</dbReference>
<protein>
    <recommendedName>
        <fullName evidence="3">BFD-like (2Fe-2S) protein</fullName>
    </recommendedName>
</protein>
<dbReference type="Proteomes" id="UP001320148">
    <property type="component" value="Chromosome"/>
</dbReference>
<dbReference type="EMBL" id="AP024488">
    <property type="protein sequence ID" value="BCS98891.1"/>
    <property type="molecule type" value="Genomic_DNA"/>
</dbReference>
<keyword evidence="2" id="KW-1185">Reference proteome</keyword>
<proteinExistence type="predicted"/>
<evidence type="ECO:0008006" key="3">
    <source>
        <dbReference type="Google" id="ProtNLM"/>
    </source>
</evidence>
<sequence>MVMNPTNHNETLCYCFGLTRKDFADDLRHHGTSTLLKKITRAKLSGECRCADTHPERR</sequence>
<dbReference type="InterPro" id="IPR041854">
    <property type="entry name" value="BFD-like_2Fe2S-bd_dom_sf"/>
</dbReference>
<gene>
    <name evidence="1" type="ORF">DSLASN_45230</name>
</gene>
<evidence type="ECO:0000313" key="1">
    <source>
        <dbReference type="EMBL" id="BCS98891.1"/>
    </source>
</evidence>
<name>A0ABM7PMY7_9BACT</name>
<reference evidence="1 2" key="1">
    <citation type="submission" date="2021-02" db="EMBL/GenBank/DDBJ databases">
        <title>Complete genome of Desulfoluna sp. strain ASN36.</title>
        <authorList>
            <person name="Takahashi A."/>
            <person name="Kojima H."/>
            <person name="Fukui M."/>
        </authorList>
    </citation>
    <scope>NUCLEOTIDE SEQUENCE [LARGE SCALE GENOMIC DNA]</scope>
    <source>
        <strain evidence="1 2">ASN36</strain>
    </source>
</reference>
<accession>A0ABM7PMY7</accession>
<organism evidence="1 2">
    <name type="scientific">Desulfoluna limicola</name>
    <dbReference type="NCBI Taxonomy" id="2810562"/>
    <lineage>
        <taxon>Bacteria</taxon>
        <taxon>Pseudomonadati</taxon>
        <taxon>Thermodesulfobacteriota</taxon>
        <taxon>Desulfobacteria</taxon>
        <taxon>Desulfobacterales</taxon>
        <taxon>Desulfolunaceae</taxon>
        <taxon>Desulfoluna</taxon>
    </lineage>
</organism>